<dbReference type="RefSeq" id="WP_004525736.1">
    <property type="nucleotide sequence ID" value="NZ_CM000832.1"/>
</dbReference>
<dbReference type="HOGENOM" id="CLU_2536169_0_0_4"/>
<gene>
    <name evidence="1" type="ORF">BURPS1710A_0187</name>
</gene>
<protein>
    <submittedName>
        <fullName evidence="1">Uncharacterized protein</fullName>
    </submittedName>
</protein>
<name>A0A0E1W4A9_BURPE</name>
<dbReference type="AlphaFoldDB" id="A0A0E1W4A9"/>
<sequence length="83" mass="9307">MAHRSGSQPPCICRVHPPGDRGFFSYEPVSHASFGAVSRYPVRPGVIRRNACRRPHARIYAHAPAARNISVCEMKARTFADFR</sequence>
<evidence type="ECO:0000313" key="1">
    <source>
        <dbReference type="EMBL" id="EET07121.1"/>
    </source>
</evidence>
<reference evidence="1" key="1">
    <citation type="submission" date="2009-05" db="EMBL/GenBank/DDBJ databases">
        <authorList>
            <person name="Harkins D.M."/>
            <person name="DeShazer D."/>
            <person name="Woods D.E."/>
            <person name="Brinkac L.M."/>
            <person name="Brown K.A."/>
            <person name="Hung G.C."/>
            <person name="Tuanyok A."/>
            <person name="Zhang B."/>
            <person name="Nierman W.C."/>
        </authorList>
    </citation>
    <scope>NUCLEOTIDE SEQUENCE [LARGE SCALE GENOMIC DNA]</scope>
    <source>
        <strain evidence="1">1710a</strain>
    </source>
</reference>
<dbReference type="EMBL" id="CM000832">
    <property type="protein sequence ID" value="EET07121.1"/>
    <property type="molecule type" value="Genomic_DNA"/>
</dbReference>
<organism evidence="1">
    <name type="scientific">Burkholderia pseudomallei 1710a</name>
    <dbReference type="NCBI Taxonomy" id="320371"/>
    <lineage>
        <taxon>Bacteria</taxon>
        <taxon>Pseudomonadati</taxon>
        <taxon>Pseudomonadota</taxon>
        <taxon>Betaproteobacteria</taxon>
        <taxon>Burkholderiales</taxon>
        <taxon>Burkholderiaceae</taxon>
        <taxon>Burkholderia</taxon>
        <taxon>pseudomallei group</taxon>
    </lineage>
</organism>
<accession>A0A0E1W4A9</accession>
<dbReference type="Proteomes" id="UP000001812">
    <property type="component" value="Chromosome I"/>
</dbReference>
<proteinExistence type="predicted"/>